<dbReference type="OrthoDB" id="1850903at2"/>
<dbReference type="EMBL" id="QEKK01000003">
    <property type="protein sequence ID" value="PVY58791.1"/>
    <property type="molecule type" value="Genomic_DNA"/>
</dbReference>
<name>A0A2U1CD62_9FIRM</name>
<evidence type="ECO:0000313" key="4">
    <source>
        <dbReference type="Proteomes" id="UP000245778"/>
    </source>
</evidence>
<organism evidence="3 4">
    <name type="scientific">Intestinimonas butyriciproducens</name>
    <dbReference type="NCBI Taxonomy" id="1297617"/>
    <lineage>
        <taxon>Bacteria</taxon>
        <taxon>Bacillati</taxon>
        <taxon>Bacillota</taxon>
        <taxon>Clostridia</taxon>
        <taxon>Eubacteriales</taxon>
        <taxon>Intestinimonas</taxon>
    </lineage>
</organism>
<feature type="transmembrane region" description="Helical" evidence="2">
    <location>
        <begin position="66"/>
        <end position="86"/>
    </location>
</feature>
<proteinExistence type="predicted"/>
<dbReference type="GeneID" id="93229746"/>
<keyword evidence="1" id="KW-0175">Coiled coil</keyword>
<reference evidence="3 4" key="1">
    <citation type="submission" date="2018-04" db="EMBL/GenBank/DDBJ databases">
        <title>Genomic Encyclopedia of Type Strains, Phase IV (KMG-IV): sequencing the most valuable type-strain genomes for metagenomic binning, comparative biology and taxonomic classification.</title>
        <authorList>
            <person name="Goeker M."/>
        </authorList>
    </citation>
    <scope>NUCLEOTIDE SEQUENCE [LARGE SCALE GENOMIC DNA]</scope>
    <source>
        <strain evidence="3 4">DSM 26588</strain>
    </source>
</reference>
<comment type="caution">
    <text evidence="3">The sequence shown here is derived from an EMBL/GenBank/DDBJ whole genome shotgun (WGS) entry which is preliminary data.</text>
</comment>
<gene>
    <name evidence="3" type="ORF">C7373_10379</name>
</gene>
<sequence length="189" mass="20868">MASATARKRTRYAETRGTYGNLAYAEPAVRPLERGGSEVLRPQPKVRTRERAAVRPKVRVREAGQISVFAVVGFLAVGVFAVLLMLSTVQLTRVSDEMISLKSQLSNLQSEEKKLMAQYELAYDLSTIEQKVTSDGSMVKPQSSQIYTLDLSEEDSVVHYSRENGGAETVDSLISSLKSLLDGALSYFR</sequence>
<keyword evidence="2" id="KW-0812">Transmembrane</keyword>
<keyword evidence="2" id="KW-0472">Membrane</keyword>
<dbReference type="RefSeq" id="WP_058117309.1">
    <property type="nucleotide sequence ID" value="NZ_CALICV010000085.1"/>
</dbReference>
<keyword evidence="2" id="KW-1133">Transmembrane helix</keyword>
<protein>
    <submittedName>
        <fullName evidence="3">Uncharacterized protein</fullName>
    </submittedName>
</protein>
<evidence type="ECO:0000313" key="3">
    <source>
        <dbReference type="EMBL" id="PVY58791.1"/>
    </source>
</evidence>
<dbReference type="AlphaFoldDB" id="A0A2U1CD62"/>
<dbReference type="Proteomes" id="UP000245778">
    <property type="component" value="Unassembled WGS sequence"/>
</dbReference>
<accession>A0A2U1CD62</accession>
<feature type="coiled-coil region" evidence="1">
    <location>
        <begin position="91"/>
        <end position="118"/>
    </location>
</feature>
<evidence type="ECO:0000256" key="1">
    <source>
        <dbReference type="SAM" id="Coils"/>
    </source>
</evidence>
<evidence type="ECO:0000256" key="2">
    <source>
        <dbReference type="SAM" id="Phobius"/>
    </source>
</evidence>